<dbReference type="Proteomes" id="UP000014974">
    <property type="component" value="Unassembled WGS sequence"/>
</dbReference>
<reference evidence="1 2" key="1">
    <citation type="journal article" date="2013" name="Genome Announc.">
        <title>Draft Genome Sequence of Cyclobacterium qasimii Strain M12-11BT, Isolated from Arctic Marine Sediment.</title>
        <authorList>
            <person name="Shivaji S."/>
            <person name="Ara S."/>
            <person name="Singh A."/>
            <person name="Kumar Pinnaka A."/>
        </authorList>
    </citation>
    <scope>NUCLEOTIDE SEQUENCE [LARGE SCALE GENOMIC DNA]</scope>
    <source>
        <strain evidence="1 2">M12-11B</strain>
    </source>
</reference>
<gene>
    <name evidence="1" type="ORF">ADICYQ_5146</name>
</gene>
<dbReference type="STRING" id="641524.ADICYQ_5146"/>
<comment type="caution">
    <text evidence="1">The sequence shown here is derived from an EMBL/GenBank/DDBJ whole genome shotgun (WGS) entry which is preliminary data.</text>
</comment>
<dbReference type="AlphaFoldDB" id="S7WNR5"/>
<evidence type="ECO:0000313" key="1">
    <source>
        <dbReference type="EMBL" id="EPR65798.1"/>
    </source>
</evidence>
<evidence type="ECO:0000313" key="2">
    <source>
        <dbReference type="Proteomes" id="UP000014974"/>
    </source>
</evidence>
<organism evidence="1 2">
    <name type="scientific">Cyclobacterium qasimii M12-11B</name>
    <dbReference type="NCBI Taxonomy" id="641524"/>
    <lineage>
        <taxon>Bacteria</taxon>
        <taxon>Pseudomonadati</taxon>
        <taxon>Bacteroidota</taxon>
        <taxon>Cytophagia</taxon>
        <taxon>Cytophagales</taxon>
        <taxon>Cyclobacteriaceae</taxon>
        <taxon>Cyclobacterium</taxon>
    </lineage>
</organism>
<proteinExistence type="predicted"/>
<protein>
    <submittedName>
        <fullName evidence="1">Uncharacterized protein</fullName>
    </submittedName>
</protein>
<dbReference type="EMBL" id="ATNM01000174">
    <property type="protein sequence ID" value="EPR65798.1"/>
    <property type="molecule type" value="Genomic_DNA"/>
</dbReference>
<accession>S7WNR5</accession>
<sequence length="53" mass="6087">MGSNKLIPKTISSRVEFKRKFSLQEMYRAAVFAPRAMSKLGTNKKVNWSVKIL</sequence>
<name>S7WNR5_9BACT</name>